<proteinExistence type="predicted"/>
<evidence type="ECO:0000313" key="4">
    <source>
        <dbReference type="Proteomes" id="UP000007110"/>
    </source>
</evidence>
<protein>
    <recommendedName>
        <fullName evidence="2">Cyclic nucleotide-binding domain-containing protein</fullName>
    </recommendedName>
</protein>
<dbReference type="GeneID" id="100888165"/>
<dbReference type="Proteomes" id="UP000007110">
    <property type="component" value="Unassembled WGS sequence"/>
</dbReference>
<dbReference type="CDD" id="cd00038">
    <property type="entry name" value="CAP_ED"/>
    <property type="match status" value="1"/>
</dbReference>
<dbReference type="InterPro" id="IPR000595">
    <property type="entry name" value="cNMP-bd_dom"/>
</dbReference>
<evidence type="ECO:0000313" key="3">
    <source>
        <dbReference type="EnsemblMetazoa" id="XP_030836993"/>
    </source>
</evidence>
<sequence>MSDNATDDEKVISSSSFSYSTSSSSSLPPIARPPKDSVEKMIRLGEVRDRRRSYHHQEKEKKPLPRSMTTMTLTPIYEEARMSAGKNVLMRRVTVLDNMDTASHGSGSRKGATSAGKVSNRRRTAASLPEDNKPAGPTPYERFRLKANAVKWLCMVCVVYMREASERALKGSLLEVVEEILTSAEEEAKRTGNDGDYPKGIVSSAYPDMTFDAADYQRFSKREEGLPNKIKDILSMEEDDRSQEQIQNVVRSMQSNEEFAKYPPEIQKRMCKYAWYDIFTRNRVIIRDQERAEGMYFVLSGKLTMTTAGATYILKKGDKFGELDLINNTNRSCTVMSKDQVELFCIHSQDYPDIFDTKLNVKPEDCLEYLKSLPVFKAWTGHDKLPDFPANWGVQNYRAGQVIVPDSIKNEWIYVIKSGTCDVLKHLKADVCMRDKTGKFYKEFKKAENAKEIEVMNQKMANKLPPLTRVTFLTTPGPSSTRSSTGRTLRDRAPISGMSDELVAKKKGGSDITDTVFRSKSILQCMRTGSHPETPYCVRVGELEAGDIFDILTVMPGYKHSKSDRVSLVSQGAEAIKISKSFFLKYADERVFTEIEMRFEPYPDQDTCLKDLGVTTEWQRYKKVEMEQTMHEVKDKVQLRIASR</sequence>
<dbReference type="InParanoid" id="A0A7M7NI73"/>
<dbReference type="KEGG" id="spu:100888165"/>
<dbReference type="InterPro" id="IPR018490">
    <property type="entry name" value="cNMP-bd_dom_sf"/>
</dbReference>
<keyword evidence="4" id="KW-1185">Reference proteome</keyword>
<feature type="region of interest" description="Disordered" evidence="1">
    <location>
        <begin position="473"/>
        <end position="492"/>
    </location>
</feature>
<dbReference type="PROSITE" id="PS50042">
    <property type="entry name" value="CNMP_BINDING_3"/>
    <property type="match status" value="1"/>
</dbReference>
<evidence type="ECO:0000256" key="1">
    <source>
        <dbReference type="SAM" id="MobiDB-lite"/>
    </source>
</evidence>
<feature type="domain" description="Cyclic nucleotide-binding" evidence="2">
    <location>
        <begin position="279"/>
        <end position="372"/>
    </location>
</feature>
<dbReference type="Gene3D" id="2.60.120.10">
    <property type="entry name" value="Jelly Rolls"/>
    <property type="match status" value="2"/>
</dbReference>
<dbReference type="PANTHER" id="PTHR23011:SF38">
    <property type="entry name" value="CYCLIC NUCLEOTIDE-BINDING DOMAIN-CONTAINING PROTEIN"/>
    <property type="match status" value="1"/>
</dbReference>
<reference evidence="4" key="1">
    <citation type="submission" date="2015-02" db="EMBL/GenBank/DDBJ databases">
        <title>Genome sequencing for Strongylocentrotus purpuratus.</title>
        <authorList>
            <person name="Murali S."/>
            <person name="Liu Y."/>
            <person name="Vee V."/>
            <person name="English A."/>
            <person name="Wang M."/>
            <person name="Skinner E."/>
            <person name="Han Y."/>
            <person name="Muzny D.M."/>
            <person name="Worley K.C."/>
            <person name="Gibbs R.A."/>
        </authorList>
    </citation>
    <scope>NUCLEOTIDE SEQUENCE</scope>
</reference>
<accession>A0A7M7NI73</accession>
<dbReference type="Pfam" id="PF00027">
    <property type="entry name" value="cNMP_binding"/>
    <property type="match status" value="1"/>
</dbReference>
<dbReference type="RefSeq" id="XP_030836993.1">
    <property type="nucleotide sequence ID" value="XM_030981133.1"/>
</dbReference>
<feature type="compositionally biased region" description="Low complexity" evidence="1">
    <location>
        <begin position="474"/>
        <end position="487"/>
    </location>
</feature>
<evidence type="ECO:0000259" key="2">
    <source>
        <dbReference type="PROSITE" id="PS50042"/>
    </source>
</evidence>
<dbReference type="InterPro" id="IPR014710">
    <property type="entry name" value="RmlC-like_jellyroll"/>
</dbReference>
<feature type="compositionally biased region" description="Basic and acidic residues" evidence="1">
    <location>
        <begin position="33"/>
        <end position="63"/>
    </location>
</feature>
<dbReference type="SUPFAM" id="SSF51206">
    <property type="entry name" value="cAMP-binding domain-like"/>
    <property type="match status" value="2"/>
</dbReference>
<dbReference type="OMA" id="KTTKPCY"/>
<reference evidence="3" key="2">
    <citation type="submission" date="2021-01" db="UniProtKB">
        <authorList>
            <consortium name="EnsemblMetazoa"/>
        </authorList>
    </citation>
    <scope>IDENTIFICATION</scope>
</reference>
<dbReference type="OrthoDB" id="166212at2759"/>
<feature type="compositionally biased region" description="Low complexity" evidence="1">
    <location>
        <begin position="13"/>
        <end position="26"/>
    </location>
</feature>
<dbReference type="AlphaFoldDB" id="A0A7M7NI73"/>
<feature type="region of interest" description="Disordered" evidence="1">
    <location>
        <begin position="1"/>
        <end position="67"/>
    </location>
</feature>
<dbReference type="EnsemblMetazoa" id="XM_030981133">
    <property type="protein sequence ID" value="XP_030836993"/>
    <property type="gene ID" value="LOC100888165"/>
</dbReference>
<feature type="region of interest" description="Disordered" evidence="1">
    <location>
        <begin position="99"/>
        <end position="139"/>
    </location>
</feature>
<organism evidence="3 4">
    <name type="scientific">Strongylocentrotus purpuratus</name>
    <name type="common">Purple sea urchin</name>
    <dbReference type="NCBI Taxonomy" id="7668"/>
    <lineage>
        <taxon>Eukaryota</taxon>
        <taxon>Metazoa</taxon>
        <taxon>Echinodermata</taxon>
        <taxon>Eleutherozoa</taxon>
        <taxon>Echinozoa</taxon>
        <taxon>Echinoidea</taxon>
        <taxon>Euechinoidea</taxon>
        <taxon>Echinacea</taxon>
        <taxon>Camarodonta</taxon>
        <taxon>Echinidea</taxon>
        <taxon>Strongylocentrotidae</taxon>
        <taxon>Strongylocentrotus</taxon>
    </lineage>
</organism>
<dbReference type="PANTHER" id="PTHR23011">
    <property type="entry name" value="CYCLIC NUCLEOTIDE-BINDING DOMAIN CONTAINING PROTEIN"/>
    <property type="match status" value="1"/>
</dbReference>
<name>A0A7M7NI73_STRPU</name>